<dbReference type="InterPro" id="IPR011990">
    <property type="entry name" value="TPR-like_helical_dom_sf"/>
</dbReference>
<dbReference type="Pfam" id="PF13365">
    <property type="entry name" value="Trypsin_2"/>
    <property type="match status" value="1"/>
</dbReference>
<dbReference type="InterPro" id="IPR027417">
    <property type="entry name" value="P-loop_NTPase"/>
</dbReference>
<gene>
    <name evidence="2" type="ORF">SAMN05421835_12092</name>
</gene>
<dbReference type="Gene3D" id="2.40.10.120">
    <property type="match status" value="1"/>
</dbReference>
<evidence type="ECO:0000313" key="3">
    <source>
        <dbReference type="Proteomes" id="UP000199025"/>
    </source>
</evidence>
<dbReference type="Pfam" id="PF25199">
    <property type="entry name" value="nSTAND_NTPase5"/>
    <property type="match status" value="1"/>
</dbReference>
<dbReference type="PANTHER" id="PTHR19959">
    <property type="entry name" value="KINESIN LIGHT CHAIN"/>
    <property type="match status" value="1"/>
</dbReference>
<dbReference type="Gene3D" id="1.25.40.10">
    <property type="entry name" value="Tetratricopeptide repeat domain"/>
    <property type="match status" value="2"/>
</dbReference>
<reference evidence="2 3" key="1">
    <citation type="submission" date="2016-10" db="EMBL/GenBank/DDBJ databases">
        <authorList>
            <person name="de Groot N.N."/>
        </authorList>
    </citation>
    <scope>NUCLEOTIDE SEQUENCE [LARGE SCALE GENOMIC DNA]</scope>
    <source>
        <strain evidence="2 3">DSM 44468</strain>
    </source>
</reference>
<proteinExistence type="predicted"/>
<dbReference type="InterPro" id="IPR019734">
    <property type="entry name" value="TPR_rpt"/>
</dbReference>
<dbReference type="AlphaFoldDB" id="A0A1I3ZBM0"/>
<dbReference type="EMBL" id="FORP01000020">
    <property type="protein sequence ID" value="SFK40979.1"/>
    <property type="molecule type" value="Genomic_DNA"/>
</dbReference>
<sequence length="1010" mass="108958">MSEIESGRLAQLVELLTQASVRVHREGSLRGSGFFVAPGTVLTCAHVTDGVSGAVEVEWGGRRFAADVVHAEPAVVNANPCPPPDLAVLRLSDAEAVDHPCVVLDDEPLRTTDRVLACGVAPAFGHALESETFDVTGQKWFSGGDIVKLGRGQAVPGMSGSPVLSLRTGRVGGMLRTTRDATSALGAWVVPAARLRQTLAELALETVERMDWTRVAEGWDEVVRDAFVPRPVLPEDAPPSLLLKSEYEFVPFLGRNDLIERIETWQRQRGHLGVALLTGRGGEGKTRLARQLCARAATRPGTIAGLLHKDVPAEVVDRLAALSGTVLLVVDYADTREDELVRLLDTLARNGERTNVVRVLLLARSTGDWLERLQARSPDRVALMLESAPVWALPPLAEAAPLHAEALRRFAERFGTAVREEFAPPADGHALTVCLTALTQVLDEAVPTAATEDSGPSARLLHHEARYWLDAAHAEQLPDTHPELLRTLVCAATLLGADDPAEAEHVVAAVPESPAGYEWRYLQWLRGLYPAEAGVAPLEPDRLGEDLLARCLRRRPDLLQILLTGATEAQSDRAWTVAARAAARHPAVAEALSAAVRADARRWLGPAVSGAISAGEPAVAAPLIEAGTPLIPDPLVLTEVEQRIPATSLALAGAALTLAETAVVLSAELPPTDRALLLSRCATRLSDARRYPEARRHTEQALAIRRELAAADPAAEPLLAQSVHQMAIRLARAGEHEDAGAYAREAVEIRRRLAEAGTEDSRRELAASLNNLSVRLAELGEDEEALAAIEEAVALKRGLYREDSDTSQASLAVSLNNLAVRLSRLGRESEARDVVGEAVELRRLLAERSPDSYLPALALSLNNLAARLANSDPEAAWKTIQEAVHIRERLAYLMPDRYRSSLAVSLNSLAARLGALGYHEEALPHVDRAIALKRELPPTVPANRESLATSLLQRASRLQDLGRLAEALDSAREAVAIRRELPDTPRYRKALARAEERCAFLVNALNGGQP</sequence>
<dbReference type="Proteomes" id="UP000199025">
    <property type="component" value="Unassembled WGS sequence"/>
</dbReference>
<dbReference type="Pfam" id="PF13374">
    <property type="entry name" value="TPR_10"/>
    <property type="match status" value="6"/>
</dbReference>
<protein>
    <submittedName>
        <fullName evidence="2">Tetratricopeptide repeat-containing protein</fullName>
    </submittedName>
</protein>
<dbReference type="InterPro" id="IPR009003">
    <property type="entry name" value="Peptidase_S1_PA"/>
</dbReference>
<evidence type="ECO:0000313" key="2">
    <source>
        <dbReference type="EMBL" id="SFK40979.1"/>
    </source>
</evidence>
<organism evidence="2 3">
    <name type="scientific">Amycolatopsis sacchari</name>
    <dbReference type="NCBI Taxonomy" id="115433"/>
    <lineage>
        <taxon>Bacteria</taxon>
        <taxon>Bacillati</taxon>
        <taxon>Actinomycetota</taxon>
        <taxon>Actinomycetes</taxon>
        <taxon>Pseudonocardiales</taxon>
        <taxon>Pseudonocardiaceae</taxon>
        <taxon>Amycolatopsis</taxon>
    </lineage>
</organism>
<dbReference type="OrthoDB" id="134501at2"/>
<dbReference type="SUPFAM" id="SSF48452">
    <property type="entry name" value="TPR-like"/>
    <property type="match status" value="1"/>
</dbReference>
<dbReference type="SMART" id="SM00028">
    <property type="entry name" value="TPR"/>
    <property type="match status" value="5"/>
</dbReference>
<dbReference type="SUPFAM" id="SSF52540">
    <property type="entry name" value="P-loop containing nucleoside triphosphate hydrolases"/>
    <property type="match status" value="1"/>
</dbReference>
<evidence type="ECO:0000259" key="1">
    <source>
        <dbReference type="Pfam" id="PF25199"/>
    </source>
</evidence>
<dbReference type="RefSeq" id="WP_091513191.1">
    <property type="nucleotide sequence ID" value="NZ_CBDQZW010000018.1"/>
</dbReference>
<dbReference type="STRING" id="115433.SAMN05421835_12092"/>
<accession>A0A1I3ZBM0</accession>
<dbReference type="InterPro" id="IPR057574">
    <property type="entry name" value="nSTAND_NTPase5_dom"/>
</dbReference>
<feature type="domain" description="Novel STAND NTPase 5" evidence="1">
    <location>
        <begin position="257"/>
        <end position="369"/>
    </location>
</feature>
<name>A0A1I3ZBM0_9PSEU</name>
<keyword evidence="3" id="KW-1185">Reference proteome</keyword>
<dbReference type="SUPFAM" id="SSF50494">
    <property type="entry name" value="Trypsin-like serine proteases"/>
    <property type="match status" value="1"/>
</dbReference>
<dbReference type="PANTHER" id="PTHR19959:SF119">
    <property type="entry name" value="FUNGAL LIPASE-LIKE DOMAIN-CONTAINING PROTEIN"/>
    <property type="match status" value="1"/>
</dbReference>